<keyword evidence="5 7" id="KW-1133">Transmembrane helix</keyword>
<name>A0A0T6BN94_9BACI</name>
<feature type="domain" description="EamA" evidence="8">
    <location>
        <begin position="4"/>
        <end position="136"/>
    </location>
</feature>
<comment type="caution">
    <text evidence="9">The sequence shown here is derived from an EMBL/GenBank/DDBJ whole genome shotgun (WGS) entry which is preliminary data.</text>
</comment>
<dbReference type="EMBL" id="LECW02000032">
    <property type="protein sequence ID" value="KRT92222.1"/>
    <property type="molecule type" value="Genomic_DNA"/>
</dbReference>
<evidence type="ECO:0000259" key="8">
    <source>
        <dbReference type="Pfam" id="PF00892"/>
    </source>
</evidence>
<dbReference type="InterPro" id="IPR000620">
    <property type="entry name" value="EamA_dom"/>
</dbReference>
<evidence type="ECO:0000256" key="2">
    <source>
        <dbReference type="ARBA" id="ARBA00007362"/>
    </source>
</evidence>
<evidence type="ECO:0000313" key="11">
    <source>
        <dbReference type="Proteomes" id="UP000036168"/>
    </source>
</evidence>
<dbReference type="Gene3D" id="1.10.3730.20">
    <property type="match status" value="1"/>
</dbReference>
<evidence type="ECO:0000256" key="3">
    <source>
        <dbReference type="ARBA" id="ARBA00022475"/>
    </source>
</evidence>
<dbReference type="InterPro" id="IPR050638">
    <property type="entry name" value="AA-Vitamin_Transporters"/>
</dbReference>
<comment type="similarity">
    <text evidence="2">Belongs to the EamA transporter family.</text>
</comment>
<dbReference type="OrthoDB" id="67135at2"/>
<dbReference type="PANTHER" id="PTHR32322">
    <property type="entry name" value="INNER MEMBRANE TRANSPORTER"/>
    <property type="match status" value="1"/>
</dbReference>
<dbReference type="RefSeq" id="WP_048356536.1">
    <property type="nucleotide sequence ID" value="NZ_JARRTL010000043.1"/>
</dbReference>
<evidence type="ECO:0000256" key="7">
    <source>
        <dbReference type="SAM" id="Phobius"/>
    </source>
</evidence>
<organism evidence="9 11">
    <name type="scientific">Bacillus glycinifermentans</name>
    <dbReference type="NCBI Taxonomy" id="1664069"/>
    <lineage>
        <taxon>Bacteria</taxon>
        <taxon>Bacillati</taxon>
        <taxon>Bacillota</taxon>
        <taxon>Bacilli</taxon>
        <taxon>Bacillales</taxon>
        <taxon>Bacillaceae</taxon>
        <taxon>Bacillus</taxon>
    </lineage>
</organism>
<reference evidence="9" key="2">
    <citation type="submission" date="2015-10" db="EMBL/GenBank/DDBJ databases">
        <authorList>
            <person name="Gilbert D.G."/>
        </authorList>
    </citation>
    <scope>NUCLEOTIDE SEQUENCE</scope>
    <source>
        <strain evidence="9">GO-13</strain>
    </source>
</reference>
<sequence length="292" mass="32724">MIKVILGIVSVTLIWGYTWVAMKLAIHDIPPLLFSALRLFIGAVPLFFILFIRRKKLSIGKEHLKNYIVMSLLMSLGYMGILTYGMQFVDSGKTSVLVYTMPIFVTVISHFALNERMNVYKTIGLIFGFIGLLFIFGKESFNAGHGAIIGELCVLAAALSWGIANVFSKLRFKDIDIIHMNAWHLMMGAVMLLVCSFILEPSHAIEWSNSAVLSILFNGLFSTAFTFVVWFWVLNQIEASKASMALMFVPVLGLLFGWLQLHEQITIQIMIGAVLICCGIFMNTFKFAQNKA</sequence>
<proteinExistence type="inferred from homology"/>
<evidence type="ECO:0000313" key="10">
    <source>
        <dbReference type="EMBL" id="MEC0487836.1"/>
    </source>
</evidence>
<accession>A0A0T6BN94</accession>
<feature type="transmembrane region" description="Helical" evidence="7">
    <location>
        <begin position="265"/>
        <end position="285"/>
    </location>
</feature>
<dbReference type="EMBL" id="JARRTL010000043">
    <property type="protein sequence ID" value="MEC0487836.1"/>
    <property type="molecule type" value="Genomic_DNA"/>
</dbReference>
<feature type="transmembrane region" description="Helical" evidence="7">
    <location>
        <begin position="211"/>
        <end position="233"/>
    </location>
</feature>
<dbReference type="Proteomes" id="UP001341297">
    <property type="component" value="Unassembled WGS sequence"/>
</dbReference>
<feature type="transmembrane region" description="Helical" evidence="7">
    <location>
        <begin position="143"/>
        <end position="168"/>
    </location>
</feature>
<feature type="transmembrane region" description="Helical" evidence="7">
    <location>
        <begin position="180"/>
        <end position="199"/>
    </location>
</feature>
<evidence type="ECO:0000256" key="6">
    <source>
        <dbReference type="ARBA" id="ARBA00023136"/>
    </source>
</evidence>
<dbReference type="SUPFAM" id="SSF103481">
    <property type="entry name" value="Multidrug resistance efflux transporter EmrE"/>
    <property type="match status" value="2"/>
</dbReference>
<feature type="domain" description="EamA" evidence="8">
    <location>
        <begin position="149"/>
        <end position="284"/>
    </location>
</feature>
<reference evidence="10 12" key="3">
    <citation type="submission" date="2023-03" db="EMBL/GenBank/DDBJ databases">
        <title>Agriculturally important microbes genome sequencing.</title>
        <authorList>
            <person name="Dunlap C."/>
        </authorList>
    </citation>
    <scope>NUCLEOTIDE SEQUENCE [LARGE SCALE GENOMIC DNA]</scope>
    <source>
        <strain evidence="10 12">CBP-3203</strain>
    </source>
</reference>
<evidence type="ECO:0000313" key="12">
    <source>
        <dbReference type="Proteomes" id="UP001341297"/>
    </source>
</evidence>
<dbReference type="PANTHER" id="PTHR32322:SF18">
    <property type="entry name" value="S-ADENOSYLMETHIONINE_S-ADENOSYLHOMOCYSTEINE TRANSPORTER"/>
    <property type="match status" value="1"/>
</dbReference>
<feature type="transmembrane region" description="Helical" evidence="7">
    <location>
        <begin position="96"/>
        <end position="113"/>
    </location>
</feature>
<feature type="transmembrane region" description="Helical" evidence="7">
    <location>
        <begin position="242"/>
        <end position="259"/>
    </location>
</feature>
<dbReference type="AlphaFoldDB" id="A0A0T6BN94"/>
<keyword evidence="6 7" id="KW-0472">Membrane</keyword>
<dbReference type="Pfam" id="PF00892">
    <property type="entry name" value="EamA"/>
    <property type="match status" value="2"/>
</dbReference>
<feature type="transmembrane region" description="Helical" evidence="7">
    <location>
        <begin position="32"/>
        <end position="52"/>
    </location>
</feature>
<feature type="transmembrane region" description="Helical" evidence="7">
    <location>
        <begin position="120"/>
        <end position="137"/>
    </location>
</feature>
<dbReference type="STRING" id="1664069.BGLY_1331"/>
<evidence type="ECO:0000256" key="4">
    <source>
        <dbReference type="ARBA" id="ARBA00022692"/>
    </source>
</evidence>
<evidence type="ECO:0000256" key="5">
    <source>
        <dbReference type="ARBA" id="ARBA00022989"/>
    </source>
</evidence>
<feature type="transmembrane region" description="Helical" evidence="7">
    <location>
        <begin position="5"/>
        <end position="26"/>
    </location>
</feature>
<evidence type="ECO:0000313" key="9">
    <source>
        <dbReference type="EMBL" id="KRT92222.1"/>
    </source>
</evidence>
<dbReference type="InterPro" id="IPR037185">
    <property type="entry name" value="EmrE-like"/>
</dbReference>
<gene>
    <name evidence="9" type="ORF">AB447_222525</name>
    <name evidence="10" type="ORF">P8828_24125</name>
</gene>
<keyword evidence="12" id="KW-1185">Reference proteome</keyword>
<reference evidence="9 11" key="1">
    <citation type="journal article" date="2015" name="Int. J. Syst. Evol. Microbiol.">
        <title>Bacillus glycinifermentans sp. nov., isolated from fermented soybean paste.</title>
        <authorList>
            <person name="Kim S.J."/>
            <person name="Dunlap C.A."/>
            <person name="Kwon S.W."/>
            <person name="Rooney A.P."/>
        </authorList>
    </citation>
    <scope>NUCLEOTIDE SEQUENCE [LARGE SCALE GENOMIC DNA]</scope>
    <source>
        <strain evidence="9 11">GO-13</strain>
    </source>
</reference>
<feature type="transmembrane region" description="Helical" evidence="7">
    <location>
        <begin position="64"/>
        <end position="84"/>
    </location>
</feature>
<protein>
    <submittedName>
        <fullName evidence="10">DMT family transporter</fullName>
    </submittedName>
</protein>
<evidence type="ECO:0000256" key="1">
    <source>
        <dbReference type="ARBA" id="ARBA00004651"/>
    </source>
</evidence>
<dbReference type="Proteomes" id="UP000036168">
    <property type="component" value="Unassembled WGS sequence"/>
</dbReference>
<dbReference type="GO" id="GO:0005886">
    <property type="term" value="C:plasma membrane"/>
    <property type="evidence" value="ECO:0007669"/>
    <property type="project" value="UniProtKB-SubCell"/>
</dbReference>
<keyword evidence="3" id="KW-1003">Cell membrane</keyword>
<keyword evidence="4 7" id="KW-0812">Transmembrane</keyword>
<comment type="subcellular location">
    <subcellularLocation>
        <location evidence="1">Cell membrane</location>
        <topology evidence="1">Multi-pass membrane protein</topology>
    </subcellularLocation>
</comment>